<comment type="function">
    <text evidence="5 6">Methyltransferase required for the conversion of demethylmenaquinol (DMKH2) to menaquinol (MKH2).</text>
</comment>
<feature type="binding site" evidence="6">
    <location>
        <begin position="117"/>
        <end position="118"/>
    </location>
    <ligand>
        <name>S-adenosyl-L-methionine</name>
        <dbReference type="ChEBI" id="CHEBI:59789"/>
    </ligand>
</feature>
<comment type="similarity">
    <text evidence="6">Belongs to the class I-like SAM-binding methyltransferase superfamily. MenG/UbiE family.</text>
</comment>
<reference evidence="7 8" key="1">
    <citation type="submission" date="2018-09" db="EMBL/GenBank/DDBJ databases">
        <title>Paenibacillus SK2017-BO5.</title>
        <authorList>
            <person name="Piskunova J.V."/>
            <person name="Dubiley S.A."/>
            <person name="Severinov K.V."/>
        </authorList>
    </citation>
    <scope>NUCLEOTIDE SEQUENCE [LARGE SCALE GENOMIC DNA]</scope>
    <source>
        <strain evidence="7 8">BO5</strain>
    </source>
</reference>
<comment type="pathway">
    <text evidence="6">Quinol/quinone metabolism; menaquinone biosynthesis; menaquinol from 1,4-dihydroxy-2-naphthoate: step 2/2.</text>
</comment>
<dbReference type="PROSITE" id="PS01183">
    <property type="entry name" value="UBIE_1"/>
    <property type="match status" value="1"/>
</dbReference>
<dbReference type="FunFam" id="3.40.50.150:FF:000086">
    <property type="entry name" value="Demethylmenaquinone methyltransferase"/>
    <property type="match status" value="1"/>
</dbReference>
<evidence type="ECO:0000256" key="2">
    <source>
        <dbReference type="ARBA" id="ARBA00022603"/>
    </source>
</evidence>
<feature type="binding site" evidence="6">
    <location>
        <position position="69"/>
    </location>
    <ligand>
        <name>S-adenosyl-L-methionine</name>
        <dbReference type="ChEBI" id="CHEBI:59789"/>
    </ligand>
</feature>
<keyword evidence="4 6" id="KW-0949">S-adenosyl-L-methionine</keyword>
<dbReference type="InterPro" id="IPR029063">
    <property type="entry name" value="SAM-dependent_MTases_sf"/>
</dbReference>
<feature type="binding site" evidence="6">
    <location>
        <position position="89"/>
    </location>
    <ligand>
        <name>S-adenosyl-L-methionine</name>
        <dbReference type="ChEBI" id="CHEBI:59789"/>
    </ligand>
</feature>
<dbReference type="OrthoDB" id="9808140at2"/>
<dbReference type="Gene3D" id="3.40.50.150">
    <property type="entry name" value="Vaccinia Virus protein VP39"/>
    <property type="match status" value="1"/>
</dbReference>
<dbReference type="PANTHER" id="PTHR43591">
    <property type="entry name" value="METHYLTRANSFERASE"/>
    <property type="match status" value="1"/>
</dbReference>
<dbReference type="AlphaFoldDB" id="A0A3A3GLJ5"/>
<sequence>MTHNMETHSPKTGKSKEKYVHDVFENIAHKYDIMNDIMSLRRHKAWRNYTMRRMNVQPGETALDLCCGTCDWTIQLAQASRTGQMIGLDFSPNMLSVGQRKIEKLGLQDQIRLVEGNAMDLPFPDDNFDYVTIGFGLRNVPDYDQVIREMRRVVKPGGRVVCLELSKPTWQPFKGLYYFYFERLLPLQGKLIAKRYEQYKWLPESLASFPGREELADMFRAAGLEQVEAKPLTGGIAALHIGTKGNGHV</sequence>
<organism evidence="7 8">
    <name type="scientific">Paenibacillus thiaminolyticus</name>
    <name type="common">Bacillus thiaminolyticus</name>
    <dbReference type="NCBI Taxonomy" id="49283"/>
    <lineage>
        <taxon>Bacteria</taxon>
        <taxon>Bacillati</taxon>
        <taxon>Bacillota</taxon>
        <taxon>Bacilli</taxon>
        <taxon>Bacillales</taxon>
        <taxon>Paenibacillaceae</taxon>
        <taxon>Paenibacillus</taxon>
    </lineage>
</organism>
<dbReference type="GO" id="GO:0032259">
    <property type="term" value="P:methylation"/>
    <property type="evidence" value="ECO:0007669"/>
    <property type="project" value="UniProtKB-KW"/>
</dbReference>
<dbReference type="Pfam" id="PF01209">
    <property type="entry name" value="Ubie_methyltran"/>
    <property type="match status" value="1"/>
</dbReference>
<dbReference type="PANTHER" id="PTHR43591:SF24">
    <property type="entry name" value="2-METHOXY-6-POLYPRENYL-1,4-BENZOQUINOL METHYLASE, MITOCHONDRIAL"/>
    <property type="match status" value="1"/>
</dbReference>
<dbReference type="GO" id="GO:0043770">
    <property type="term" value="F:demethylmenaquinone methyltransferase activity"/>
    <property type="evidence" value="ECO:0007669"/>
    <property type="project" value="UniProtKB-UniRule"/>
</dbReference>
<dbReference type="InterPro" id="IPR004033">
    <property type="entry name" value="UbiE/COQ5_MeTrFase"/>
</dbReference>
<dbReference type="UniPathway" id="UPA00079">
    <property type="reaction ID" value="UER00169"/>
</dbReference>
<dbReference type="InterPro" id="IPR023576">
    <property type="entry name" value="UbiE/COQ5_MeTrFase_CS"/>
</dbReference>
<name>A0A3A3GLJ5_PANTH</name>
<evidence type="ECO:0000313" key="8">
    <source>
        <dbReference type="Proteomes" id="UP000266177"/>
    </source>
</evidence>
<comment type="caution">
    <text evidence="7">The sequence shown here is derived from an EMBL/GenBank/DDBJ whole genome shotgun (WGS) entry which is preliminary data.</text>
</comment>
<keyword evidence="2 6" id="KW-0489">Methyltransferase</keyword>
<evidence type="ECO:0000256" key="4">
    <source>
        <dbReference type="ARBA" id="ARBA00022691"/>
    </source>
</evidence>
<proteinExistence type="inferred from homology"/>
<dbReference type="SUPFAM" id="SSF53335">
    <property type="entry name" value="S-adenosyl-L-methionine-dependent methyltransferases"/>
    <property type="match status" value="1"/>
</dbReference>
<dbReference type="NCBIfam" id="NF001243">
    <property type="entry name" value="PRK00216.1-4"/>
    <property type="match status" value="1"/>
</dbReference>
<accession>A0A3A3GLJ5</accession>
<evidence type="ECO:0000313" key="7">
    <source>
        <dbReference type="EMBL" id="RJG24485.1"/>
    </source>
</evidence>
<keyword evidence="1 6" id="KW-0474">Menaquinone biosynthesis</keyword>
<dbReference type="NCBIfam" id="NF001244">
    <property type="entry name" value="PRK00216.1-5"/>
    <property type="match status" value="1"/>
</dbReference>
<dbReference type="GO" id="GO:0009234">
    <property type="term" value="P:menaquinone biosynthetic process"/>
    <property type="evidence" value="ECO:0007669"/>
    <property type="project" value="UniProtKB-UniRule"/>
</dbReference>
<dbReference type="PROSITE" id="PS51608">
    <property type="entry name" value="SAM_MT_UBIE"/>
    <property type="match status" value="1"/>
</dbReference>
<comment type="catalytic activity">
    <reaction evidence="6">
        <text>a 2-demethylmenaquinol + S-adenosyl-L-methionine = a menaquinol + S-adenosyl-L-homocysteine + H(+)</text>
        <dbReference type="Rhea" id="RHEA:42640"/>
        <dbReference type="Rhea" id="RHEA-COMP:9539"/>
        <dbReference type="Rhea" id="RHEA-COMP:9563"/>
        <dbReference type="ChEBI" id="CHEBI:15378"/>
        <dbReference type="ChEBI" id="CHEBI:18151"/>
        <dbReference type="ChEBI" id="CHEBI:55437"/>
        <dbReference type="ChEBI" id="CHEBI:57856"/>
        <dbReference type="ChEBI" id="CHEBI:59789"/>
        <dbReference type="EC" id="2.1.1.163"/>
    </reaction>
</comment>
<dbReference type="Proteomes" id="UP000266177">
    <property type="component" value="Unassembled WGS sequence"/>
</dbReference>
<dbReference type="PROSITE" id="PS01184">
    <property type="entry name" value="UBIE_2"/>
    <property type="match status" value="1"/>
</dbReference>
<dbReference type="HAMAP" id="MF_01813">
    <property type="entry name" value="MenG_UbiE_methyltr"/>
    <property type="match status" value="1"/>
</dbReference>
<dbReference type="EMBL" id="QYZD01000006">
    <property type="protein sequence ID" value="RJG24485.1"/>
    <property type="molecule type" value="Genomic_DNA"/>
</dbReference>
<gene>
    <name evidence="6" type="primary">menG</name>
    <name evidence="7" type="ORF">DQX05_09170</name>
</gene>
<protein>
    <recommendedName>
        <fullName evidence="6">Demethylmenaquinone methyltransferase</fullName>
        <ecNumber evidence="6">2.1.1.163</ecNumber>
    </recommendedName>
</protein>
<evidence type="ECO:0000256" key="1">
    <source>
        <dbReference type="ARBA" id="ARBA00022428"/>
    </source>
</evidence>
<dbReference type="EC" id="2.1.1.163" evidence="6"/>
<evidence type="ECO:0000256" key="6">
    <source>
        <dbReference type="HAMAP-Rule" id="MF_01813"/>
    </source>
</evidence>
<keyword evidence="3 6" id="KW-0808">Transferase</keyword>
<evidence type="ECO:0000256" key="3">
    <source>
        <dbReference type="ARBA" id="ARBA00022679"/>
    </source>
</evidence>
<dbReference type="NCBIfam" id="TIGR01934">
    <property type="entry name" value="MenG_MenH_UbiE"/>
    <property type="match status" value="1"/>
</dbReference>
<dbReference type="CDD" id="cd02440">
    <property type="entry name" value="AdoMet_MTases"/>
    <property type="match status" value="1"/>
</dbReference>
<evidence type="ECO:0000256" key="5">
    <source>
        <dbReference type="ARBA" id="ARBA00059758"/>
    </source>
</evidence>
<comment type="caution">
    <text evidence="6">Lacks conserved residue(s) required for the propagation of feature annotation.</text>
</comment>